<evidence type="ECO:0000313" key="9">
    <source>
        <dbReference type="Proteomes" id="UP001138540"/>
    </source>
</evidence>
<dbReference type="PANTHER" id="PTHR30288">
    <property type="entry name" value="FLAGELLAR CAP/ASSEMBLY PROTEIN FLID"/>
    <property type="match status" value="1"/>
</dbReference>
<dbReference type="PANTHER" id="PTHR30288:SF0">
    <property type="entry name" value="FLAGELLAR HOOK-ASSOCIATED PROTEIN 2"/>
    <property type="match status" value="1"/>
</dbReference>
<comment type="subcellular location">
    <subcellularLocation>
        <location evidence="5">Secreted</location>
    </subcellularLocation>
    <subcellularLocation>
        <location evidence="5">Bacterial flagellum</location>
    </subcellularLocation>
</comment>
<feature type="coiled-coil region" evidence="5">
    <location>
        <begin position="400"/>
        <end position="427"/>
    </location>
</feature>
<dbReference type="Pfam" id="PF07196">
    <property type="entry name" value="Flagellin_IN"/>
    <property type="match status" value="1"/>
</dbReference>
<proteinExistence type="inferred from homology"/>
<protein>
    <recommendedName>
        <fullName evidence="5">Flagellar hook-associated protein 2</fullName>
        <shortName evidence="5">HAP2</shortName>
    </recommendedName>
    <alternativeName>
        <fullName evidence="5">Flagellar cap protein</fullName>
    </alternativeName>
</protein>
<reference evidence="8 9" key="1">
    <citation type="submission" date="2020-08" db="EMBL/GenBank/DDBJ databases">
        <title>Exploring microbial biodiversity for novel pathways involved in the catabolism of aromatic compounds derived from lignin.</title>
        <authorList>
            <person name="Elkins J."/>
        </authorList>
    </citation>
    <scope>NUCLEOTIDE SEQUENCE [LARGE SCALE GENOMIC DNA]</scope>
    <source>
        <strain evidence="8 9">B1D3A</strain>
    </source>
</reference>
<dbReference type="InterPro" id="IPR040026">
    <property type="entry name" value="FliD"/>
</dbReference>
<dbReference type="Proteomes" id="UP001138540">
    <property type="component" value="Unassembled WGS sequence"/>
</dbReference>
<keyword evidence="8" id="KW-0969">Cilium</keyword>
<dbReference type="RefSeq" id="WP_184149181.1">
    <property type="nucleotide sequence ID" value="NZ_JACHKA010000001.1"/>
</dbReference>
<evidence type="ECO:0000259" key="6">
    <source>
        <dbReference type="Pfam" id="PF02465"/>
    </source>
</evidence>
<feature type="domain" description="Flagellar hook-associated protein 2 C-terminal" evidence="7">
    <location>
        <begin position="219"/>
        <end position="443"/>
    </location>
</feature>
<dbReference type="InterPro" id="IPR010809">
    <property type="entry name" value="FliD_C"/>
</dbReference>
<evidence type="ECO:0000313" key="8">
    <source>
        <dbReference type="EMBL" id="MBB5984276.1"/>
    </source>
</evidence>
<dbReference type="Pfam" id="PF02465">
    <property type="entry name" value="FliD_N"/>
    <property type="match status" value="1"/>
</dbReference>
<comment type="function">
    <text evidence="5">Required for morphogenesis and for the elongation of the flagellar filament by facilitating polymerization of the flagellin monomers at the tip of growing filament. Forms a capping structure, which prevents flagellin subunits (transported through the central channel of the flagellum) from leaking out without polymerization at the distal end.</text>
</comment>
<keyword evidence="8" id="KW-0966">Cell projection</keyword>
<dbReference type="EMBL" id="JACHKA010000001">
    <property type="protein sequence ID" value="MBB5984276.1"/>
    <property type="molecule type" value="Genomic_DNA"/>
</dbReference>
<evidence type="ECO:0000256" key="1">
    <source>
        <dbReference type="ARBA" id="ARBA00009764"/>
    </source>
</evidence>
<keyword evidence="9" id="KW-1185">Reference proteome</keyword>
<sequence length="461" mass="47459">MAIDIAGTLGIGSGINTAQLVADLTNATFGPRASVVNERVSTNDARISALASAKSALGTFSTALTELLKTSGYRGQPASSDPTVASVGLMQGGVPAGLPAQLEVLQLATAQVLQSSTLTASSAVAGTGSLTLTVGSESKTITLASGANTLADLATAINASGAGVTASVMTDQNGARLVLKGATGESKAFTLTAGADADADLQRFTWDGAAGGMTRNQTAGNAHIRLDNVEMAFESNEVTTAIPFVRINLNKAAPGTTVTLATDQPSATMNDLVQEYVSAYNELKRALNSATAITAGTTGLLTADPGVREMSRRLGAMVGTQLADSGPYRTLSDLGVRTERDGTLSLDTAKLEAAIQADPAAVTQMLNPTVPSASNPGIAGALKDVTDYLNGPDGPLTSSTTTYDKLKASLQKDLDKLEEQRGTYSDQLTKTYGNMQTRLLKLQATQSYLDQQIKAWNSSND</sequence>
<name>A0ABR6NB38_9SPHN</name>
<keyword evidence="3 5" id="KW-0175">Coiled coil</keyword>
<evidence type="ECO:0000256" key="4">
    <source>
        <dbReference type="ARBA" id="ARBA00023143"/>
    </source>
</evidence>
<keyword evidence="8" id="KW-0282">Flagellum</keyword>
<evidence type="ECO:0000256" key="3">
    <source>
        <dbReference type="ARBA" id="ARBA00023054"/>
    </source>
</evidence>
<accession>A0ABR6NB38</accession>
<keyword evidence="5" id="KW-0964">Secreted</keyword>
<comment type="caution">
    <text evidence="8">The sequence shown here is derived from an EMBL/GenBank/DDBJ whole genome shotgun (WGS) entry which is preliminary data.</text>
</comment>
<dbReference type="InterPro" id="IPR003481">
    <property type="entry name" value="FliD_N"/>
</dbReference>
<comment type="similarity">
    <text evidence="1 5">Belongs to the FliD family.</text>
</comment>
<organism evidence="8 9">
    <name type="scientific">Sphingobium lignivorans</name>
    <dbReference type="NCBI Taxonomy" id="2735886"/>
    <lineage>
        <taxon>Bacteria</taxon>
        <taxon>Pseudomonadati</taxon>
        <taxon>Pseudomonadota</taxon>
        <taxon>Alphaproteobacteria</taxon>
        <taxon>Sphingomonadales</taxon>
        <taxon>Sphingomonadaceae</taxon>
        <taxon>Sphingobium</taxon>
    </lineage>
</organism>
<evidence type="ECO:0000259" key="7">
    <source>
        <dbReference type="Pfam" id="PF07195"/>
    </source>
</evidence>
<comment type="subunit">
    <text evidence="2 5">Homopentamer.</text>
</comment>
<dbReference type="Pfam" id="PF07195">
    <property type="entry name" value="FliD_C"/>
    <property type="match status" value="1"/>
</dbReference>
<gene>
    <name evidence="8" type="ORF">HNP60_000250</name>
</gene>
<feature type="domain" description="Flagellar hook-associated protein 2 N-terminal" evidence="6">
    <location>
        <begin position="13"/>
        <end position="111"/>
    </location>
</feature>
<evidence type="ECO:0000256" key="2">
    <source>
        <dbReference type="ARBA" id="ARBA00011255"/>
    </source>
</evidence>
<dbReference type="InterPro" id="IPR010810">
    <property type="entry name" value="Flagellin_hook_IN_motif"/>
</dbReference>
<evidence type="ECO:0000256" key="5">
    <source>
        <dbReference type="RuleBase" id="RU362066"/>
    </source>
</evidence>
<keyword evidence="4 5" id="KW-0975">Bacterial flagellum</keyword>